<keyword evidence="7 8" id="KW-0131">Cell cycle</keyword>
<evidence type="ECO:0000313" key="11">
    <source>
        <dbReference type="EMBL" id="PQA50952.1"/>
    </source>
</evidence>
<keyword evidence="10" id="KW-0175">Coiled coil</keyword>
<evidence type="ECO:0000256" key="5">
    <source>
        <dbReference type="ARBA" id="ARBA00022989"/>
    </source>
</evidence>
<sequence length="89" mass="9937">MQPVIWQTAAIVLALVATSVAVAFSVHKSRLNLAQLQALQEERDRLEVEWGQLLLEQQAWGAYGRIGKMAVDELGMRSPAPHEVMMVRP</sequence>
<dbReference type="Pfam" id="PF04999">
    <property type="entry name" value="FtsL"/>
    <property type="match status" value="1"/>
</dbReference>
<dbReference type="InterPro" id="IPR011922">
    <property type="entry name" value="Cell_div_FtsL"/>
</dbReference>
<evidence type="ECO:0000256" key="1">
    <source>
        <dbReference type="ARBA" id="ARBA00004401"/>
    </source>
</evidence>
<organism evidence="11 12">
    <name type="scientific">Amnimonas aquatica</name>
    <dbReference type="NCBI Taxonomy" id="2094561"/>
    <lineage>
        <taxon>Bacteria</taxon>
        <taxon>Pseudomonadati</taxon>
        <taxon>Pseudomonadota</taxon>
        <taxon>Gammaproteobacteria</taxon>
        <taxon>Moraxellales</taxon>
        <taxon>Moraxellaceae</taxon>
        <taxon>Amnimonas</taxon>
    </lineage>
</organism>
<accession>A0A2P6AUQ7</accession>
<evidence type="ECO:0000256" key="6">
    <source>
        <dbReference type="ARBA" id="ARBA00023136"/>
    </source>
</evidence>
<keyword evidence="2 8" id="KW-1003">Cell membrane</keyword>
<keyword evidence="5 8" id="KW-1133">Transmembrane helix</keyword>
<feature type="coiled-coil region" evidence="10">
    <location>
        <begin position="29"/>
        <end position="56"/>
    </location>
</feature>
<dbReference type="OrthoDB" id="5298556at2"/>
<comment type="subcellular location">
    <subcellularLocation>
        <location evidence="8">Cell inner membrane</location>
        <topology evidence="8">Single-pass type II membrane protein</topology>
    </subcellularLocation>
    <subcellularLocation>
        <location evidence="1">Cell membrane</location>
        <topology evidence="1">Single-pass type II membrane protein</topology>
    </subcellularLocation>
    <text evidence="8">Localizes to the division septum where it forms a ring structure.</text>
</comment>
<evidence type="ECO:0000256" key="9">
    <source>
        <dbReference type="NCBIfam" id="TIGR02209"/>
    </source>
</evidence>
<dbReference type="PANTHER" id="PTHR37479:SF1">
    <property type="entry name" value="CELL DIVISION PROTEIN FTSL"/>
    <property type="match status" value="1"/>
</dbReference>
<evidence type="ECO:0000313" key="12">
    <source>
        <dbReference type="Proteomes" id="UP000243900"/>
    </source>
</evidence>
<dbReference type="PANTHER" id="PTHR37479">
    <property type="entry name" value="CELL DIVISION PROTEIN FTSL"/>
    <property type="match status" value="1"/>
</dbReference>
<keyword evidence="12" id="KW-1185">Reference proteome</keyword>
<reference evidence="12" key="1">
    <citation type="submission" date="2018-02" db="EMBL/GenBank/DDBJ databases">
        <title>Genome sequencing of Solimonas sp. HR-BB.</title>
        <authorList>
            <person name="Lee Y."/>
            <person name="Jeon C.O."/>
        </authorList>
    </citation>
    <scope>NUCLEOTIDE SEQUENCE [LARGE SCALE GENOMIC DNA]</scope>
    <source>
        <strain evidence="12">HR-E</strain>
    </source>
</reference>
<keyword evidence="8" id="KW-0997">Cell inner membrane</keyword>
<dbReference type="GO" id="GO:0005886">
    <property type="term" value="C:plasma membrane"/>
    <property type="evidence" value="ECO:0007669"/>
    <property type="project" value="UniProtKB-SubCell"/>
</dbReference>
<dbReference type="NCBIfam" id="TIGR02209">
    <property type="entry name" value="ftsL_broad"/>
    <property type="match status" value="1"/>
</dbReference>
<dbReference type="GO" id="GO:0032153">
    <property type="term" value="C:cell division site"/>
    <property type="evidence" value="ECO:0007669"/>
    <property type="project" value="UniProtKB-UniRule"/>
</dbReference>
<dbReference type="Proteomes" id="UP000243900">
    <property type="component" value="Unassembled WGS sequence"/>
</dbReference>
<protein>
    <recommendedName>
        <fullName evidence="8 9">Cell division protein FtsL</fullName>
    </recommendedName>
</protein>
<evidence type="ECO:0000256" key="7">
    <source>
        <dbReference type="ARBA" id="ARBA00023306"/>
    </source>
</evidence>
<comment type="caution">
    <text evidence="11">The sequence shown here is derived from an EMBL/GenBank/DDBJ whole genome shotgun (WGS) entry which is preliminary data.</text>
</comment>
<keyword evidence="4 8" id="KW-0812">Transmembrane</keyword>
<dbReference type="AlphaFoldDB" id="A0A2P6AUQ7"/>
<evidence type="ECO:0000256" key="2">
    <source>
        <dbReference type="ARBA" id="ARBA00022475"/>
    </source>
</evidence>
<comment type="function">
    <text evidence="8">Essential cell division protein. May link together the upstream cell division proteins, which are predominantly cytoplasmic, with the downstream cell division proteins, which are predominantly periplasmic.</text>
</comment>
<comment type="subunit">
    <text evidence="8">Part of a complex composed of FtsB, FtsL and FtsQ.</text>
</comment>
<proteinExistence type="inferred from homology"/>
<evidence type="ECO:0000256" key="4">
    <source>
        <dbReference type="ARBA" id="ARBA00022692"/>
    </source>
</evidence>
<keyword evidence="6 8" id="KW-0472">Membrane</keyword>
<dbReference type="HAMAP" id="MF_00910">
    <property type="entry name" value="FtsL"/>
    <property type="match status" value="1"/>
</dbReference>
<evidence type="ECO:0000256" key="10">
    <source>
        <dbReference type="SAM" id="Coils"/>
    </source>
</evidence>
<evidence type="ECO:0000256" key="8">
    <source>
        <dbReference type="HAMAP-Rule" id="MF_00910"/>
    </source>
</evidence>
<comment type="similarity">
    <text evidence="8">Belongs to the FtsL family.</text>
</comment>
<name>A0A2P6AUQ7_9GAMM</name>
<evidence type="ECO:0000256" key="3">
    <source>
        <dbReference type="ARBA" id="ARBA00022618"/>
    </source>
</evidence>
<keyword evidence="3 8" id="KW-0132">Cell division</keyword>
<dbReference type="GO" id="GO:0043093">
    <property type="term" value="P:FtsZ-dependent cytokinesis"/>
    <property type="evidence" value="ECO:0007669"/>
    <property type="project" value="UniProtKB-UniRule"/>
</dbReference>
<dbReference type="EMBL" id="PTQZ01000014">
    <property type="protein sequence ID" value="PQA50952.1"/>
    <property type="molecule type" value="Genomic_DNA"/>
</dbReference>
<gene>
    <name evidence="8 11" type="primary">ftsL</name>
    <name evidence="11" type="ORF">C5O18_01525</name>
</gene>